<evidence type="ECO:0000256" key="6">
    <source>
        <dbReference type="ARBA" id="ARBA00022500"/>
    </source>
</evidence>
<reference evidence="11 12" key="1">
    <citation type="submission" date="2019-03" db="EMBL/GenBank/DDBJ databases">
        <title>Complete genome sequence of an arsenate-respiring bacteria, Citrobacter sp. LY-1.</title>
        <authorList>
            <person name="Wang H."/>
            <person name="Liu Y."/>
            <person name="Li Q."/>
            <person name="Huang J."/>
        </authorList>
    </citation>
    <scope>NUCLEOTIDE SEQUENCE [LARGE SCALE GENOMIC DNA]</scope>
    <source>
        <strain evidence="11 12">LY-1</strain>
    </source>
</reference>
<keyword evidence="4" id="KW-0813">Transport</keyword>
<dbReference type="EMBL" id="CP037864">
    <property type="protein sequence ID" value="QBM21957.1"/>
    <property type="molecule type" value="Genomic_DNA"/>
</dbReference>
<dbReference type="InterPro" id="IPR012823">
    <property type="entry name" value="Flagell_FliJ"/>
</dbReference>
<evidence type="ECO:0000256" key="10">
    <source>
        <dbReference type="ARBA" id="ARBA00023225"/>
    </source>
</evidence>
<keyword evidence="11" id="KW-0966">Cell projection</keyword>
<evidence type="ECO:0000256" key="8">
    <source>
        <dbReference type="ARBA" id="ARBA00022927"/>
    </source>
</evidence>
<dbReference type="KEGG" id="cars:E1B03_05745"/>
<dbReference type="RefSeq" id="WP_103770897.1">
    <property type="nucleotide sequence ID" value="NZ_CP037864.1"/>
</dbReference>
<protein>
    <recommendedName>
        <fullName evidence="3">Flagellar FliJ protein</fullName>
    </recommendedName>
</protein>
<dbReference type="Proteomes" id="UP000293850">
    <property type="component" value="Chromosome"/>
</dbReference>
<dbReference type="GO" id="GO:0009288">
    <property type="term" value="C:bacterial-type flagellum"/>
    <property type="evidence" value="ECO:0007669"/>
    <property type="project" value="InterPro"/>
</dbReference>
<keyword evidence="9" id="KW-0472">Membrane</keyword>
<evidence type="ECO:0000313" key="12">
    <source>
        <dbReference type="Proteomes" id="UP000293850"/>
    </source>
</evidence>
<evidence type="ECO:0000256" key="7">
    <source>
        <dbReference type="ARBA" id="ARBA00022795"/>
    </source>
</evidence>
<dbReference type="Pfam" id="PF02050">
    <property type="entry name" value="FliJ"/>
    <property type="match status" value="1"/>
</dbReference>
<dbReference type="GO" id="GO:0005886">
    <property type="term" value="C:plasma membrane"/>
    <property type="evidence" value="ECO:0007669"/>
    <property type="project" value="UniProtKB-SubCell"/>
</dbReference>
<keyword evidence="5" id="KW-1003">Cell membrane</keyword>
<comment type="subcellular location">
    <subcellularLocation>
        <location evidence="1">Cell membrane</location>
        <topology evidence="1">Peripheral membrane protein</topology>
        <orientation evidence="1">Cytoplasmic side</orientation>
    </subcellularLocation>
</comment>
<evidence type="ECO:0000313" key="11">
    <source>
        <dbReference type="EMBL" id="QBM21957.1"/>
    </source>
</evidence>
<evidence type="ECO:0000256" key="1">
    <source>
        <dbReference type="ARBA" id="ARBA00004413"/>
    </source>
</evidence>
<sequence length="147" mass="16618">MRQIIDTLAQLQRLRDKSVKDMTVQLAKQQQVCTGFDNNIKALGYLIQKTGIGVDAPSVESLKNVTGYKGTLRTVIAWQEQEKTLAKIKEQRIQKNLVAAACEEKIVAMTLDDKRYELSNEALVKEQKAVDEIAAQCWLRQKTLGRI</sequence>
<keyword evidence="10" id="KW-1006">Bacterial flagellum protein export</keyword>
<keyword evidence="6" id="KW-0145">Chemotaxis</keyword>
<dbReference type="NCBIfam" id="TIGR02473">
    <property type="entry name" value="flagell_FliJ"/>
    <property type="match status" value="1"/>
</dbReference>
<comment type="similarity">
    <text evidence="2">Belongs to the FliJ family.</text>
</comment>
<keyword evidence="7" id="KW-1005">Bacterial flagellum biogenesis</keyword>
<keyword evidence="12" id="KW-1185">Reference proteome</keyword>
<keyword evidence="8" id="KW-0653">Protein transport</keyword>
<gene>
    <name evidence="11" type="primary">fliJ</name>
    <name evidence="11" type="ORF">E1B03_05745</name>
</gene>
<evidence type="ECO:0000256" key="2">
    <source>
        <dbReference type="ARBA" id="ARBA00010004"/>
    </source>
</evidence>
<name>A0A4P6WGU6_9ENTR</name>
<dbReference type="GO" id="GO:0006935">
    <property type="term" value="P:chemotaxis"/>
    <property type="evidence" value="ECO:0007669"/>
    <property type="project" value="UniProtKB-KW"/>
</dbReference>
<evidence type="ECO:0000256" key="9">
    <source>
        <dbReference type="ARBA" id="ARBA00023136"/>
    </source>
</evidence>
<keyword evidence="11" id="KW-0969">Cilium</keyword>
<keyword evidence="11" id="KW-0282">Flagellum</keyword>
<evidence type="ECO:0000256" key="5">
    <source>
        <dbReference type="ARBA" id="ARBA00022475"/>
    </source>
</evidence>
<dbReference type="GO" id="GO:0071973">
    <property type="term" value="P:bacterial-type flagellum-dependent cell motility"/>
    <property type="evidence" value="ECO:0007669"/>
    <property type="project" value="InterPro"/>
</dbReference>
<evidence type="ECO:0000256" key="4">
    <source>
        <dbReference type="ARBA" id="ARBA00022448"/>
    </source>
</evidence>
<dbReference type="Gene3D" id="1.10.287.1700">
    <property type="match status" value="1"/>
</dbReference>
<dbReference type="GO" id="GO:0015031">
    <property type="term" value="P:protein transport"/>
    <property type="evidence" value="ECO:0007669"/>
    <property type="project" value="UniProtKB-KW"/>
</dbReference>
<proteinExistence type="inferred from homology"/>
<accession>A0A4P6WGU6</accession>
<dbReference type="GO" id="GO:0044781">
    <property type="term" value="P:bacterial-type flagellum organization"/>
    <property type="evidence" value="ECO:0007669"/>
    <property type="project" value="UniProtKB-KW"/>
</dbReference>
<organism evidence="11 12">
    <name type="scientific">Citrobacter arsenatis</name>
    <dbReference type="NCBI Taxonomy" id="2546350"/>
    <lineage>
        <taxon>Bacteria</taxon>
        <taxon>Pseudomonadati</taxon>
        <taxon>Pseudomonadota</taxon>
        <taxon>Gammaproteobacteria</taxon>
        <taxon>Enterobacterales</taxon>
        <taxon>Enterobacteriaceae</taxon>
        <taxon>Citrobacter</taxon>
    </lineage>
</organism>
<dbReference type="AlphaFoldDB" id="A0A4P6WGU6"/>
<dbReference type="InterPro" id="IPR053716">
    <property type="entry name" value="Flag_assembly_chemotaxis_eff"/>
</dbReference>
<evidence type="ECO:0000256" key="3">
    <source>
        <dbReference type="ARBA" id="ARBA00020392"/>
    </source>
</evidence>